<keyword evidence="3" id="KW-1185">Reference proteome</keyword>
<reference evidence="2" key="1">
    <citation type="journal article" date="2021" name="Genome Biol. Evol.">
        <title>A High-Quality Reference Genome for a Parasitic Bivalve with Doubly Uniparental Inheritance (Bivalvia: Unionida).</title>
        <authorList>
            <person name="Smith C.H."/>
        </authorList>
    </citation>
    <scope>NUCLEOTIDE SEQUENCE</scope>
    <source>
        <strain evidence="2">CHS0354</strain>
    </source>
</reference>
<reference evidence="2" key="2">
    <citation type="journal article" date="2021" name="Genome Biol. Evol.">
        <title>Developing a high-quality reference genome for a parasitic bivalve with doubly uniparental inheritance (Bivalvia: Unionida).</title>
        <authorList>
            <person name="Smith C.H."/>
        </authorList>
    </citation>
    <scope>NUCLEOTIDE SEQUENCE</scope>
    <source>
        <strain evidence="2">CHS0354</strain>
        <tissue evidence="2">Mantle</tissue>
    </source>
</reference>
<name>A0AAE0S875_9BIVA</name>
<accession>A0AAE0S875</accession>
<reference evidence="2" key="3">
    <citation type="submission" date="2023-05" db="EMBL/GenBank/DDBJ databases">
        <authorList>
            <person name="Smith C.H."/>
        </authorList>
    </citation>
    <scope>NUCLEOTIDE SEQUENCE</scope>
    <source>
        <strain evidence="2">CHS0354</strain>
        <tissue evidence="2">Mantle</tissue>
    </source>
</reference>
<feature type="compositionally biased region" description="Low complexity" evidence="1">
    <location>
        <begin position="46"/>
        <end position="59"/>
    </location>
</feature>
<organism evidence="2 3">
    <name type="scientific">Potamilus streckersoni</name>
    <dbReference type="NCBI Taxonomy" id="2493646"/>
    <lineage>
        <taxon>Eukaryota</taxon>
        <taxon>Metazoa</taxon>
        <taxon>Spiralia</taxon>
        <taxon>Lophotrochozoa</taxon>
        <taxon>Mollusca</taxon>
        <taxon>Bivalvia</taxon>
        <taxon>Autobranchia</taxon>
        <taxon>Heteroconchia</taxon>
        <taxon>Palaeoheterodonta</taxon>
        <taxon>Unionida</taxon>
        <taxon>Unionoidea</taxon>
        <taxon>Unionidae</taxon>
        <taxon>Ambleminae</taxon>
        <taxon>Lampsilini</taxon>
        <taxon>Potamilus</taxon>
    </lineage>
</organism>
<dbReference type="EMBL" id="JAEAOA010000545">
    <property type="protein sequence ID" value="KAK3587052.1"/>
    <property type="molecule type" value="Genomic_DNA"/>
</dbReference>
<evidence type="ECO:0000313" key="3">
    <source>
        <dbReference type="Proteomes" id="UP001195483"/>
    </source>
</evidence>
<feature type="region of interest" description="Disordered" evidence="1">
    <location>
        <begin position="34"/>
        <end position="59"/>
    </location>
</feature>
<protein>
    <submittedName>
        <fullName evidence="2">Uncharacterized protein</fullName>
    </submittedName>
</protein>
<sequence>MYDKRAGIRSRESGKYKDLKELYHITQFLAGKTTNPHKQVKDKKMSSASRTAARTYSTRGASEYKLEAIRNGGNHHGYQEDKVKKYTRAIQGKPTAGR</sequence>
<dbReference type="Proteomes" id="UP001195483">
    <property type="component" value="Unassembled WGS sequence"/>
</dbReference>
<evidence type="ECO:0000313" key="2">
    <source>
        <dbReference type="EMBL" id="KAK3587052.1"/>
    </source>
</evidence>
<comment type="caution">
    <text evidence="2">The sequence shown here is derived from an EMBL/GenBank/DDBJ whole genome shotgun (WGS) entry which is preliminary data.</text>
</comment>
<proteinExistence type="predicted"/>
<evidence type="ECO:0000256" key="1">
    <source>
        <dbReference type="SAM" id="MobiDB-lite"/>
    </source>
</evidence>
<dbReference type="AlphaFoldDB" id="A0AAE0S875"/>
<gene>
    <name evidence="2" type="ORF">CHS0354_008080</name>
</gene>